<protein>
    <recommendedName>
        <fullName evidence="3">Photosystem II protein M</fullName>
    </recommendedName>
</protein>
<dbReference type="RefSeq" id="WP_274691817.1">
    <property type="nucleotide sequence ID" value="NZ_JAPMOU010000068.1"/>
</dbReference>
<comment type="caution">
    <text evidence="1">The sequence shown here is derived from an EMBL/GenBank/DDBJ whole genome shotgun (WGS) entry which is preliminary data.</text>
</comment>
<reference evidence="1 2" key="1">
    <citation type="submission" date="2022-11" db="EMBL/GenBank/DDBJ databases">
        <title>Spartinivicinus poritis sp. nov., isolated from scleractinian coral Porites lutea.</title>
        <authorList>
            <person name="Zhang G."/>
            <person name="Cai L."/>
            <person name="Wei Q."/>
        </authorList>
    </citation>
    <scope>NUCLEOTIDE SEQUENCE [LARGE SCALE GENOMIC DNA]</scope>
    <source>
        <strain evidence="1 2">A2-2</strain>
    </source>
</reference>
<evidence type="ECO:0008006" key="3">
    <source>
        <dbReference type="Google" id="ProtNLM"/>
    </source>
</evidence>
<dbReference type="Proteomes" id="UP001528823">
    <property type="component" value="Unassembled WGS sequence"/>
</dbReference>
<dbReference type="EMBL" id="JAPMOU010000068">
    <property type="protein sequence ID" value="MDE1465513.1"/>
    <property type="molecule type" value="Genomic_DNA"/>
</dbReference>
<evidence type="ECO:0000313" key="1">
    <source>
        <dbReference type="EMBL" id="MDE1465513.1"/>
    </source>
</evidence>
<name>A0ABT5UGK3_9GAMM</name>
<accession>A0ABT5UGK3</accession>
<gene>
    <name evidence="1" type="ORF">ORQ98_26485</name>
</gene>
<organism evidence="1 2">
    <name type="scientific">Spartinivicinus poritis</name>
    <dbReference type="NCBI Taxonomy" id="2994640"/>
    <lineage>
        <taxon>Bacteria</taxon>
        <taxon>Pseudomonadati</taxon>
        <taxon>Pseudomonadota</taxon>
        <taxon>Gammaproteobacteria</taxon>
        <taxon>Oceanospirillales</taxon>
        <taxon>Zooshikellaceae</taxon>
        <taxon>Spartinivicinus</taxon>
    </lineage>
</organism>
<keyword evidence="2" id="KW-1185">Reference proteome</keyword>
<sequence>MKVDFKAELSNNGKYIYLAIILAFIPPEQIANAIELIKVFVN</sequence>
<evidence type="ECO:0000313" key="2">
    <source>
        <dbReference type="Proteomes" id="UP001528823"/>
    </source>
</evidence>
<proteinExistence type="predicted"/>